<dbReference type="InterPro" id="IPR009006">
    <property type="entry name" value="Ala_racemase/Decarboxylase_C"/>
</dbReference>
<feature type="binding site" evidence="5">
    <location>
        <position position="293"/>
    </location>
    <ligand>
        <name>substrate</name>
    </ligand>
</feature>
<dbReference type="SMART" id="SM01005">
    <property type="entry name" value="Ala_racemase_C"/>
    <property type="match status" value="1"/>
</dbReference>
<dbReference type="Gene3D" id="3.20.20.10">
    <property type="entry name" value="Alanine racemase"/>
    <property type="match status" value="1"/>
</dbReference>
<name>A0A7C3G8J2_9BACT</name>
<keyword evidence="2 4" id="KW-0663">Pyridoxal phosphate</keyword>
<comment type="caution">
    <text evidence="7">The sequence shown here is derived from an EMBL/GenBank/DDBJ whole genome shotgun (WGS) entry which is preliminary data.</text>
</comment>
<evidence type="ECO:0000256" key="5">
    <source>
        <dbReference type="PIRSR" id="PIRSR600821-52"/>
    </source>
</evidence>
<protein>
    <submittedName>
        <fullName evidence="7">Alanine racemase</fullName>
        <ecNumber evidence="7">5.1.1.1</ecNumber>
    </submittedName>
</protein>
<dbReference type="SUPFAM" id="SSF50621">
    <property type="entry name" value="Alanine racemase C-terminal domain-like"/>
    <property type="match status" value="1"/>
</dbReference>
<dbReference type="PANTHER" id="PTHR30511:SF0">
    <property type="entry name" value="ALANINE RACEMASE, CATABOLIC-RELATED"/>
    <property type="match status" value="1"/>
</dbReference>
<keyword evidence="3 7" id="KW-0413">Isomerase</keyword>
<proteinExistence type="predicted"/>
<feature type="modified residue" description="N6-(pyridoxal phosphate)lysine" evidence="4">
    <location>
        <position position="33"/>
    </location>
</feature>
<dbReference type="EC" id="5.1.1.1" evidence="7"/>
<dbReference type="InterPro" id="IPR020622">
    <property type="entry name" value="Ala_racemase_pyridoxalP-BS"/>
</dbReference>
<dbReference type="GO" id="GO:0009252">
    <property type="term" value="P:peptidoglycan biosynthetic process"/>
    <property type="evidence" value="ECO:0007669"/>
    <property type="project" value="TreeGrafter"/>
</dbReference>
<dbReference type="InterPro" id="IPR001608">
    <property type="entry name" value="Ala_racemase_N"/>
</dbReference>
<evidence type="ECO:0000256" key="3">
    <source>
        <dbReference type="ARBA" id="ARBA00023235"/>
    </source>
</evidence>
<dbReference type="EMBL" id="DRNH01000079">
    <property type="protein sequence ID" value="HFB53374.1"/>
    <property type="molecule type" value="Genomic_DNA"/>
</dbReference>
<evidence type="ECO:0000256" key="4">
    <source>
        <dbReference type="PIRSR" id="PIRSR600821-50"/>
    </source>
</evidence>
<feature type="domain" description="Alanine racemase C-terminal" evidence="6">
    <location>
        <begin position="227"/>
        <end position="338"/>
    </location>
</feature>
<dbReference type="InterPro" id="IPR000821">
    <property type="entry name" value="Ala_racemase"/>
</dbReference>
<dbReference type="Pfam" id="PF01168">
    <property type="entry name" value="Ala_racemase_N"/>
    <property type="match status" value="1"/>
</dbReference>
<accession>A0A7C3G8J2</accession>
<dbReference type="GO" id="GO:0008784">
    <property type="term" value="F:alanine racemase activity"/>
    <property type="evidence" value="ECO:0007669"/>
    <property type="project" value="UniProtKB-EC"/>
</dbReference>
<dbReference type="NCBIfam" id="NF000791">
    <property type="entry name" value="PRK00053.2-2"/>
    <property type="match status" value="1"/>
</dbReference>
<evidence type="ECO:0000256" key="1">
    <source>
        <dbReference type="ARBA" id="ARBA00001933"/>
    </source>
</evidence>
<dbReference type="GO" id="GO:0030170">
    <property type="term" value="F:pyridoxal phosphate binding"/>
    <property type="evidence" value="ECO:0007669"/>
    <property type="project" value="TreeGrafter"/>
</dbReference>
<dbReference type="PRINTS" id="PR00992">
    <property type="entry name" value="ALARACEMASE"/>
</dbReference>
<gene>
    <name evidence="7" type="ORF">ENJ67_01460</name>
</gene>
<dbReference type="PANTHER" id="PTHR30511">
    <property type="entry name" value="ALANINE RACEMASE"/>
    <property type="match status" value="1"/>
</dbReference>
<evidence type="ECO:0000259" key="6">
    <source>
        <dbReference type="SMART" id="SM01005"/>
    </source>
</evidence>
<dbReference type="InterPro" id="IPR011079">
    <property type="entry name" value="Ala_racemase_C"/>
</dbReference>
<dbReference type="InterPro" id="IPR029066">
    <property type="entry name" value="PLP-binding_barrel"/>
</dbReference>
<comment type="cofactor">
    <cofactor evidence="1 4">
        <name>pyridoxal 5'-phosphate</name>
        <dbReference type="ChEBI" id="CHEBI:597326"/>
    </cofactor>
</comment>
<dbReference type="PROSITE" id="PS00395">
    <property type="entry name" value="ALANINE_RACEMASE"/>
    <property type="match status" value="1"/>
</dbReference>
<evidence type="ECO:0000313" key="7">
    <source>
        <dbReference type="EMBL" id="HFB53374.1"/>
    </source>
</evidence>
<dbReference type="SUPFAM" id="SSF51419">
    <property type="entry name" value="PLP-binding barrel"/>
    <property type="match status" value="1"/>
</dbReference>
<dbReference type="AlphaFoldDB" id="A0A7C3G8J2"/>
<evidence type="ECO:0000256" key="2">
    <source>
        <dbReference type="ARBA" id="ARBA00022898"/>
    </source>
</evidence>
<organism evidence="7">
    <name type="scientific">Sulfurimonas autotrophica</name>
    <dbReference type="NCBI Taxonomy" id="202747"/>
    <lineage>
        <taxon>Bacteria</taxon>
        <taxon>Pseudomonadati</taxon>
        <taxon>Campylobacterota</taxon>
        <taxon>Epsilonproteobacteria</taxon>
        <taxon>Campylobacterales</taxon>
        <taxon>Sulfurimonadaceae</taxon>
        <taxon>Sulfurimonas</taxon>
    </lineage>
</organism>
<dbReference type="GO" id="GO:0030632">
    <property type="term" value="P:D-alanine biosynthetic process"/>
    <property type="evidence" value="ECO:0007669"/>
    <property type="project" value="TreeGrafter"/>
</dbReference>
<sequence length="339" mass="38052">MASITLNKKHFFNNLNIIAKLSYGKDKIALVLKDNAYGHGLCEMAQMAQEYGITKAVVRSYTEAKDIEDFFEYILILADTPKQSSAKFRYTINDLGAIERFPKGTKVELKVNTGMNRNGIEMGELREAFTQIQKRGLVLEAIFTHHSCADEDAAIFAKQNENFKQVKTEAKILQQEYEMMPLRFHSCNSAALFQTEDFSEDMARVGIAAYGCLELPQSKEAQKLRPVLSLYAKKISSRRLREGECVGYGASYKAKGACTVTNYDFGYGDGFLRSCSHYYSTPDGRELLGRISMDNSSFLANEEELLIFNDARVVAQSAGTISYEVLTALKEKISRTVLV</sequence>
<dbReference type="Gene3D" id="2.40.37.10">
    <property type="entry name" value="Lyase, Ornithine Decarboxylase, Chain A, domain 1"/>
    <property type="match status" value="1"/>
</dbReference>
<feature type="binding site" evidence="5">
    <location>
        <position position="117"/>
    </location>
    <ligand>
        <name>substrate</name>
    </ligand>
</feature>
<dbReference type="GO" id="GO:0005829">
    <property type="term" value="C:cytosol"/>
    <property type="evidence" value="ECO:0007669"/>
    <property type="project" value="TreeGrafter"/>
</dbReference>
<reference evidence="7" key="1">
    <citation type="journal article" date="2020" name="mSystems">
        <title>Genome- and Community-Level Interaction Insights into Carbon Utilization and Element Cycling Functions of Hydrothermarchaeota in Hydrothermal Sediment.</title>
        <authorList>
            <person name="Zhou Z."/>
            <person name="Liu Y."/>
            <person name="Xu W."/>
            <person name="Pan J."/>
            <person name="Luo Z.H."/>
            <person name="Li M."/>
        </authorList>
    </citation>
    <scope>NUCLEOTIDE SEQUENCE [LARGE SCALE GENOMIC DNA]</scope>
    <source>
        <strain evidence="7">HyVt-507</strain>
    </source>
</reference>
<dbReference type="Proteomes" id="UP000886390">
    <property type="component" value="Unassembled WGS sequence"/>
</dbReference>
<dbReference type="Pfam" id="PF00842">
    <property type="entry name" value="Ala_racemase_C"/>
    <property type="match status" value="1"/>
</dbReference>